<dbReference type="GO" id="GO:0003723">
    <property type="term" value="F:RNA binding"/>
    <property type="evidence" value="ECO:0007669"/>
    <property type="project" value="UniProtKB-UniRule"/>
</dbReference>
<feature type="compositionally biased region" description="Low complexity" evidence="2">
    <location>
        <begin position="397"/>
        <end position="407"/>
    </location>
</feature>
<protein>
    <recommendedName>
        <fullName evidence="3">RRM domain-containing protein</fullName>
    </recommendedName>
</protein>
<dbReference type="InterPro" id="IPR052743">
    <property type="entry name" value="Glutaminase_GtaA"/>
</dbReference>
<dbReference type="SUPFAM" id="SSF56300">
    <property type="entry name" value="Metallo-dependent phosphatases"/>
    <property type="match status" value="1"/>
</dbReference>
<name>A0A4T0LN87_9BASI</name>
<dbReference type="SMART" id="SM00360">
    <property type="entry name" value="RRM"/>
    <property type="match status" value="1"/>
</dbReference>
<evidence type="ECO:0000313" key="4">
    <source>
        <dbReference type="EMBL" id="TIC62516.1"/>
    </source>
</evidence>
<comment type="caution">
    <text evidence="4">The sequence shown here is derived from an EMBL/GenBank/DDBJ whole genome shotgun (WGS) entry which is preliminary data.</text>
</comment>
<dbReference type="Pfam" id="PF10360">
    <property type="entry name" value="DUF2433"/>
    <property type="match status" value="1"/>
</dbReference>
<proteinExistence type="predicted"/>
<dbReference type="PANTHER" id="PTHR31987">
    <property type="entry name" value="GLUTAMINASE A-RELATED"/>
    <property type="match status" value="1"/>
</dbReference>
<accession>A0A4T0LN87</accession>
<dbReference type="Gene3D" id="3.30.70.330">
    <property type="match status" value="1"/>
</dbReference>
<dbReference type="Gene3D" id="3.60.21.10">
    <property type="match status" value="1"/>
</dbReference>
<dbReference type="Pfam" id="PF00076">
    <property type="entry name" value="RRM_1"/>
    <property type="match status" value="1"/>
</dbReference>
<feature type="region of interest" description="Disordered" evidence="2">
    <location>
        <begin position="503"/>
        <end position="526"/>
    </location>
</feature>
<evidence type="ECO:0000259" key="3">
    <source>
        <dbReference type="PROSITE" id="PS50102"/>
    </source>
</evidence>
<dbReference type="PANTHER" id="PTHR31987:SF11">
    <property type="entry name" value="DUF2433 DOMAIN-CONTAINING PROTEIN"/>
    <property type="match status" value="1"/>
</dbReference>
<feature type="domain" description="RRM" evidence="3">
    <location>
        <begin position="428"/>
        <end position="506"/>
    </location>
</feature>
<dbReference type="EMBL" id="SPRX01000068">
    <property type="protein sequence ID" value="TIC62516.1"/>
    <property type="molecule type" value="Genomic_DNA"/>
</dbReference>
<feature type="region of interest" description="Disordered" evidence="2">
    <location>
        <begin position="397"/>
        <end position="429"/>
    </location>
</feature>
<evidence type="ECO:0000313" key="5">
    <source>
        <dbReference type="Proteomes" id="UP000310708"/>
    </source>
</evidence>
<keyword evidence="1" id="KW-0694">RNA-binding</keyword>
<reference evidence="4 5" key="1">
    <citation type="submission" date="2019-03" db="EMBL/GenBank/DDBJ databases">
        <title>Sequencing 25 genomes of Wallemia mellicola.</title>
        <authorList>
            <person name="Gostincar C."/>
        </authorList>
    </citation>
    <scope>NUCLEOTIDE SEQUENCE [LARGE SCALE GENOMIC DNA]</scope>
    <source>
        <strain evidence="4 5">EXF-757</strain>
    </source>
</reference>
<dbReference type="CDD" id="cd00590">
    <property type="entry name" value="RRM_SF"/>
    <property type="match status" value="1"/>
</dbReference>
<dbReference type="InterPro" id="IPR035979">
    <property type="entry name" value="RBD_domain_sf"/>
</dbReference>
<evidence type="ECO:0000256" key="2">
    <source>
        <dbReference type="SAM" id="MobiDB-lite"/>
    </source>
</evidence>
<dbReference type="InterPro" id="IPR000504">
    <property type="entry name" value="RRM_dom"/>
</dbReference>
<dbReference type="InterPro" id="IPR012677">
    <property type="entry name" value="Nucleotide-bd_a/b_plait_sf"/>
</dbReference>
<sequence>MSIKNISGKRVLCLADVRGDFESLNRLADEQSADLIIHTGDIGFLEKSSLERATEKVIKHLITYSPIINQETRQHLLNQQNVSSLRSALIDSDKNLLSTFPQLVDQTIKLKVPVYVVAGACEDVAILEKIRMKEYKIDNLYVLDEASSYLLHIGNIKLRLFGIGGAFVLHKLFDNGDGQATIAGGQGTTWITALQVGELIDTAKKVYDPSETRMLITHSPPGREGLLAQLALVLKADLTLSASLHFRMSSSYNDFSVVPNYEVFMQKLVNGRAAVHNIYNSVKEQLEQVLDNNQRILLDNFLLVTDRVPAPNTGKSLSHEEAWKHTWHFNLSDVSVGSVVLNVKDGKIGSEIKSEGFTYSHRNALAENKSPSSASNELANDNGSTKSIAVQPQVESNNANADNTTNPPLSPTLNQQYNTNNPRKKNPNTLFIRGLPIPCSEDEIKDYFSNFKESITTIKILTDHKTGNQRGLSYVEFNNQNDMLSAEKMTGGNIKESTLSIQVSDNSAGKNPNGRKGIGYKNKNKA</sequence>
<dbReference type="AlphaFoldDB" id="A0A4T0LN87"/>
<dbReference type="InterPro" id="IPR029052">
    <property type="entry name" value="Metallo-depent_PP-like"/>
</dbReference>
<organism evidence="4 5">
    <name type="scientific">Wallemia mellicola</name>
    <dbReference type="NCBI Taxonomy" id="1708541"/>
    <lineage>
        <taxon>Eukaryota</taxon>
        <taxon>Fungi</taxon>
        <taxon>Dikarya</taxon>
        <taxon>Basidiomycota</taxon>
        <taxon>Wallemiomycotina</taxon>
        <taxon>Wallemiomycetes</taxon>
        <taxon>Wallemiales</taxon>
        <taxon>Wallemiaceae</taxon>
        <taxon>Wallemia</taxon>
    </lineage>
</organism>
<dbReference type="InterPro" id="IPR018829">
    <property type="entry name" value="DUF2433"/>
</dbReference>
<dbReference type="SUPFAM" id="SSF54928">
    <property type="entry name" value="RNA-binding domain, RBD"/>
    <property type="match status" value="1"/>
</dbReference>
<dbReference type="Proteomes" id="UP000310708">
    <property type="component" value="Unassembled WGS sequence"/>
</dbReference>
<evidence type="ECO:0000256" key="1">
    <source>
        <dbReference type="PROSITE-ProRule" id="PRU00176"/>
    </source>
</evidence>
<dbReference type="PROSITE" id="PS50102">
    <property type="entry name" value="RRM"/>
    <property type="match status" value="1"/>
</dbReference>
<gene>
    <name evidence="4" type="ORF">E3Q01_03903</name>
</gene>